<dbReference type="NCBIfam" id="NF003740">
    <property type="entry name" value="PRK05337.1"/>
    <property type="match status" value="1"/>
</dbReference>
<dbReference type="GO" id="GO:0071555">
    <property type="term" value="P:cell wall organization"/>
    <property type="evidence" value="ECO:0007669"/>
    <property type="project" value="UniProtKB-KW"/>
</dbReference>
<keyword evidence="8 11" id="KW-0131">Cell cycle</keyword>
<evidence type="ECO:0000256" key="2">
    <source>
        <dbReference type="ARBA" id="ARBA00022490"/>
    </source>
</evidence>
<comment type="pathway">
    <text evidence="10 11">Cell wall biogenesis; peptidoglycan recycling.</text>
</comment>
<gene>
    <name evidence="11" type="primary">nagZ</name>
    <name evidence="13" type="ORF">BJI67_08315</name>
</gene>
<dbReference type="Proteomes" id="UP000095342">
    <property type="component" value="Chromosome"/>
</dbReference>
<dbReference type="PANTHER" id="PTHR30480">
    <property type="entry name" value="BETA-HEXOSAMINIDASE-RELATED"/>
    <property type="match status" value="1"/>
</dbReference>
<keyword evidence="4 11" id="KW-0378">Hydrolase</keyword>
<evidence type="ECO:0000313" key="14">
    <source>
        <dbReference type="Proteomes" id="UP000095342"/>
    </source>
</evidence>
<evidence type="ECO:0000256" key="3">
    <source>
        <dbReference type="ARBA" id="ARBA00022618"/>
    </source>
</evidence>
<dbReference type="GO" id="GO:0004563">
    <property type="term" value="F:beta-N-acetylhexosaminidase activity"/>
    <property type="evidence" value="ECO:0007669"/>
    <property type="project" value="UniProtKB-UniRule"/>
</dbReference>
<feature type="domain" description="Glycoside hydrolase family 3 N-terminal" evidence="12">
    <location>
        <begin position="16"/>
        <end position="299"/>
    </location>
</feature>
<dbReference type="InterPro" id="IPR001764">
    <property type="entry name" value="Glyco_hydro_3_N"/>
</dbReference>
<name>A0A1D8K802_9GAMM</name>
<evidence type="ECO:0000313" key="13">
    <source>
        <dbReference type="EMBL" id="AOV17060.1"/>
    </source>
</evidence>
<feature type="binding site" evidence="11">
    <location>
        <position position="72"/>
    </location>
    <ligand>
        <name>substrate</name>
    </ligand>
</feature>
<evidence type="ECO:0000256" key="5">
    <source>
        <dbReference type="ARBA" id="ARBA00022960"/>
    </source>
</evidence>
<dbReference type="GO" id="GO:0005975">
    <property type="term" value="P:carbohydrate metabolic process"/>
    <property type="evidence" value="ECO:0007669"/>
    <property type="project" value="InterPro"/>
</dbReference>
<evidence type="ECO:0000256" key="10">
    <source>
        <dbReference type="ARBA" id="ARBA00037880"/>
    </source>
</evidence>
<dbReference type="InterPro" id="IPR022956">
    <property type="entry name" value="Beta_hexosaminidase_bac"/>
</dbReference>
<organism evidence="13 14">
    <name type="scientific">Acidihalobacter aeolianus</name>
    <dbReference type="NCBI Taxonomy" id="2792603"/>
    <lineage>
        <taxon>Bacteria</taxon>
        <taxon>Pseudomonadati</taxon>
        <taxon>Pseudomonadota</taxon>
        <taxon>Gammaproteobacteria</taxon>
        <taxon>Chromatiales</taxon>
        <taxon>Ectothiorhodospiraceae</taxon>
        <taxon>Acidihalobacter</taxon>
    </lineage>
</organism>
<keyword evidence="5 11" id="KW-0133">Cell shape</keyword>
<comment type="subcellular location">
    <subcellularLocation>
        <location evidence="11">Cytoplasm</location>
    </subcellularLocation>
</comment>
<dbReference type="Pfam" id="PF00933">
    <property type="entry name" value="Glyco_hydro_3"/>
    <property type="match status" value="1"/>
</dbReference>
<dbReference type="FunFam" id="3.20.20.300:FF:000001">
    <property type="entry name" value="Beta-hexosaminidase"/>
    <property type="match status" value="1"/>
</dbReference>
<evidence type="ECO:0000259" key="12">
    <source>
        <dbReference type="Pfam" id="PF00933"/>
    </source>
</evidence>
<dbReference type="GO" id="GO:0009252">
    <property type="term" value="P:peptidoglycan biosynthetic process"/>
    <property type="evidence" value="ECO:0007669"/>
    <property type="project" value="UniProtKB-KW"/>
</dbReference>
<feature type="binding site" evidence="11">
    <location>
        <position position="138"/>
    </location>
    <ligand>
        <name>substrate</name>
    </ligand>
</feature>
<dbReference type="Gene3D" id="3.20.20.300">
    <property type="entry name" value="Glycoside hydrolase, family 3, N-terminal domain"/>
    <property type="match status" value="1"/>
</dbReference>
<dbReference type="GO" id="GO:0005737">
    <property type="term" value="C:cytoplasm"/>
    <property type="evidence" value="ECO:0007669"/>
    <property type="project" value="UniProtKB-SubCell"/>
</dbReference>
<feature type="active site" description="Proton donor/acceptor" evidence="11">
    <location>
        <position position="181"/>
    </location>
</feature>
<dbReference type="InterPro" id="IPR050226">
    <property type="entry name" value="NagZ_Beta-hexosaminidase"/>
</dbReference>
<dbReference type="EC" id="3.2.1.52" evidence="11"/>
<feature type="binding site" evidence="11">
    <location>
        <position position="64"/>
    </location>
    <ligand>
        <name>substrate</name>
    </ligand>
</feature>
<evidence type="ECO:0000256" key="1">
    <source>
        <dbReference type="ARBA" id="ARBA00001231"/>
    </source>
</evidence>
<dbReference type="InterPro" id="IPR017853">
    <property type="entry name" value="GH"/>
</dbReference>
<keyword evidence="9 11" id="KW-0961">Cell wall biogenesis/degradation</keyword>
<dbReference type="GO" id="GO:0051301">
    <property type="term" value="P:cell division"/>
    <property type="evidence" value="ECO:0007669"/>
    <property type="project" value="UniProtKB-KW"/>
</dbReference>
<dbReference type="InterPro" id="IPR036962">
    <property type="entry name" value="Glyco_hydro_3_N_sf"/>
</dbReference>
<dbReference type="UniPathway" id="UPA00544"/>
<evidence type="ECO:0000256" key="4">
    <source>
        <dbReference type="ARBA" id="ARBA00022801"/>
    </source>
</evidence>
<keyword evidence="2 11" id="KW-0963">Cytoplasm</keyword>
<dbReference type="SUPFAM" id="SSF51445">
    <property type="entry name" value="(Trans)glycosidases"/>
    <property type="match status" value="1"/>
</dbReference>
<feature type="active site" description="Nucleophile" evidence="11">
    <location>
        <position position="251"/>
    </location>
</feature>
<evidence type="ECO:0000256" key="6">
    <source>
        <dbReference type="ARBA" id="ARBA00022984"/>
    </source>
</evidence>
<comment type="catalytic activity">
    <reaction evidence="1 11">
        <text>Hydrolysis of terminal non-reducing N-acetyl-D-hexosamine residues in N-acetyl-beta-D-hexosaminides.</text>
        <dbReference type="EC" id="3.2.1.52"/>
    </reaction>
</comment>
<dbReference type="GO" id="GO:0008360">
    <property type="term" value="P:regulation of cell shape"/>
    <property type="evidence" value="ECO:0007669"/>
    <property type="project" value="UniProtKB-KW"/>
</dbReference>
<proteinExistence type="inferred from homology"/>
<dbReference type="GO" id="GO:0009254">
    <property type="term" value="P:peptidoglycan turnover"/>
    <property type="evidence" value="ECO:0007669"/>
    <property type="project" value="UniProtKB-UniRule"/>
</dbReference>
<evidence type="ECO:0000256" key="7">
    <source>
        <dbReference type="ARBA" id="ARBA00023295"/>
    </source>
</evidence>
<protein>
    <recommendedName>
        <fullName evidence="11">Beta-hexosaminidase</fullName>
        <ecNumber evidence="11">3.2.1.52</ecNumber>
    </recommendedName>
    <alternativeName>
        <fullName evidence="11">Beta-N-acetylhexosaminidase</fullName>
    </alternativeName>
    <alternativeName>
        <fullName evidence="11">N-acetyl-beta-glucosaminidase</fullName>
    </alternativeName>
</protein>
<dbReference type="RefSeq" id="WP_070072635.1">
    <property type="nucleotide sequence ID" value="NZ_CP017448.1"/>
</dbReference>
<comment type="similarity">
    <text evidence="11">Belongs to the glycosyl hydrolase 3 family. NagZ subfamily.</text>
</comment>
<dbReference type="PANTHER" id="PTHR30480:SF13">
    <property type="entry name" value="BETA-HEXOSAMINIDASE"/>
    <property type="match status" value="1"/>
</dbReference>
<reference evidence="13 14" key="1">
    <citation type="submission" date="2016-09" db="EMBL/GenBank/DDBJ databases">
        <title>Acidihalobacter prosperus V6 (DSM14174).</title>
        <authorList>
            <person name="Khaleque H.N."/>
            <person name="Ramsay J.P."/>
            <person name="Murphy R.J.T."/>
            <person name="Kaksonen A.H."/>
            <person name="Boxall N.J."/>
            <person name="Watkin E.L.J."/>
        </authorList>
    </citation>
    <scope>NUCLEOTIDE SEQUENCE [LARGE SCALE GENOMIC DNA]</scope>
    <source>
        <strain evidence="13 14">V6</strain>
    </source>
</reference>
<accession>A0A1D8K802</accession>
<evidence type="ECO:0000256" key="11">
    <source>
        <dbReference type="HAMAP-Rule" id="MF_00364"/>
    </source>
</evidence>
<keyword evidence="6 11" id="KW-0573">Peptidoglycan synthesis</keyword>
<evidence type="ECO:0000256" key="9">
    <source>
        <dbReference type="ARBA" id="ARBA00023316"/>
    </source>
</evidence>
<keyword evidence="7 11" id="KW-0326">Glycosidase</keyword>
<comment type="function">
    <text evidence="11">Plays a role in peptidoglycan recycling by cleaving the terminal beta-1,4-linked N-acetylglucosamine (GlcNAc) from peptide-linked peptidoglycan fragments, giving rise to free GlcNAc, anhydro-N-acetylmuramic acid and anhydro-N-acetylmuramic acid-linked peptides.</text>
</comment>
<dbReference type="HAMAP" id="MF_00364">
    <property type="entry name" value="NagZ"/>
    <property type="match status" value="1"/>
</dbReference>
<dbReference type="EMBL" id="CP017448">
    <property type="protein sequence ID" value="AOV17060.1"/>
    <property type="molecule type" value="Genomic_DNA"/>
</dbReference>
<feature type="binding site" evidence="11">
    <location>
        <begin position="168"/>
        <end position="169"/>
    </location>
    <ligand>
        <name>substrate</name>
    </ligand>
</feature>
<sequence>MGLGPVMLDIEGTSLTPEARERLAHPRTGGVILFTRNFESIAQLQALTAQIHALRDPRLLIAVDHEGGRVQRFRDGFTRLPPAASLGRAYDADHQCGIDLAEQAGWLMAAELRAVGVDFSFAPVLDLAHGVSGVIGDRAFHRRPESVAALAQAYVRGMRRAGMQAVGKHFPGHGAVREDSHLTLPVDGREMAEIEAHDLRPFAMLADTLAGIMPAHVVYTQVDELPAGFSRFWLQEILRRRLRFSGAIFSDDLGMAGAEFVGDYPQRARAALAAGCDMLLVCNHPEGAAEVLAELEAAETDPVAQVRLARMRGQGHVDGLAGVQQLPAWKAAVDALRGLAEFPDAELNV</sequence>
<dbReference type="AlphaFoldDB" id="A0A1D8K802"/>
<keyword evidence="14" id="KW-1185">Reference proteome</keyword>
<evidence type="ECO:0000256" key="8">
    <source>
        <dbReference type="ARBA" id="ARBA00023306"/>
    </source>
</evidence>
<keyword evidence="3 11" id="KW-0132">Cell division</keyword>
<dbReference type="KEGG" id="aaeo:BJI67_08315"/>
<feature type="site" description="Important for catalytic activity" evidence="11">
    <location>
        <position position="179"/>
    </location>
</feature>